<feature type="domain" description="Amidase" evidence="2">
    <location>
        <begin position="36"/>
        <end position="465"/>
    </location>
</feature>
<sequence length="491" mass="52040">MFSNDRPMKDFQTLIATHDGIALAALVRAKEVTPTELLDAVRANLDAIDPMLNAVAERLDDSARHAASALTGGESVLAGVPTLIKDLFMPVHGARMTNGSFLFGDYRPDFDGELVARLRRAGIPIAGTSLSPELGTSYCTSSTRFGITRNPWSPHVTAGGSSGAAAALVAARVLPFAHGNDGGGSLRVPASCCGVFGLKPTRGRTPNGPMIGEGWAGMGINHAITRSVRDSAALLDLTAGADTGAPYAAPYEADTFVAATQRDPRPLKIAVIEQAPPWPLHPSCRAALDHTVALLRSLGHHVEPLESPVDSEAFYGRVFTIIGAQTRALVDAVGSQRGRAVRDDEVEARTRIILREKGNVSGAEYAGAVDWIHALGRTFGGLMERYDALLTPTLAMPPLAPAELATTDDTQSLSEVIERSHRFSPFTAWFNATGQPAMSVPLYWDEQGLPIGSHFAGAFGAESLLFSLAAQLERAQPWANRVPPLSVGLCV</sequence>
<dbReference type="Proteomes" id="UP000000662">
    <property type="component" value="Chromosome 3"/>
</dbReference>
<keyword evidence="3" id="KW-0378">Hydrolase</keyword>
<protein>
    <submittedName>
        <fullName evidence="3">Amidase</fullName>
        <ecNumber evidence="3">3.5.1.4</ecNumber>
    </submittedName>
</protein>
<dbReference type="Pfam" id="PF01425">
    <property type="entry name" value="Amidase"/>
    <property type="match status" value="1"/>
</dbReference>
<organism evidence="3 4">
    <name type="scientific">Burkholderia ambifaria (strain ATCC BAA-244 / DSM 16087 / CCUG 44356 / LMG 19182 / AMMD)</name>
    <name type="common">Burkholderia cepacia (strain AMMD)</name>
    <dbReference type="NCBI Taxonomy" id="339670"/>
    <lineage>
        <taxon>Bacteria</taxon>
        <taxon>Pseudomonadati</taxon>
        <taxon>Pseudomonadota</taxon>
        <taxon>Betaproteobacteria</taxon>
        <taxon>Burkholderiales</taxon>
        <taxon>Burkholderiaceae</taxon>
        <taxon>Burkholderia</taxon>
        <taxon>Burkholderia cepacia complex</taxon>
    </lineage>
</organism>
<dbReference type="PANTHER" id="PTHR11895">
    <property type="entry name" value="TRANSAMIDASE"/>
    <property type="match status" value="1"/>
</dbReference>
<evidence type="ECO:0000313" key="4">
    <source>
        <dbReference type="Proteomes" id="UP000000662"/>
    </source>
</evidence>
<dbReference type="KEGG" id="bam:Bamb_6405"/>
<keyword evidence="4" id="KW-1185">Reference proteome</keyword>
<dbReference type="eggNOG" id="COG0154">
    <property type="taxonomic scope" value="Bacteria"/>
</dbReference>
<evidence type="ECO:0000256" key="1">
    <source>
        <dbReference type="ARBA" id="ARBA00009199"/>
    </source>
</evidence>
<evidence type="ECO:0000259" key="2">
    <source>
        <dbReference type="Pfam" id="PF01425"/>
    </source>
</evidence>
<reference evidence="3" key="1">
    <citation type="submission" date="2006-08" db="EMBL/GenBank/DDBJ databases">
        <title>Complete sequence of Chromosome 3 of Burkholderia cepacia AMMD.</title>
        <authorList>
            <consortium name="US DOE Joint Genome Institute"/>
            <person name="Copeland A."/>
            <person name="Lucas S."/>
            <person name="Lapidus A."/>
            <person name="Barry K."/>
            <person name="Detter J.C."/>
            <person name="Glavina del Rio T."/>
            <person name="Hammon N."/>
            <person name="Israni S."/>
            <person name="Pitluck S."/>
            <person name="Bruce D."/>
            <person name="Chain P."/>
            <person name="Malfatti S."/>
            <person name="Shin M."/>
            <person name="Vergez L."/>
            <person name="Schmutz J."/>
            <person name="Larimer F."/>
            <person name="Land M."/>
            <person name="Hauser L."/>
            <person name="Kyrpides N."/>
            <person name="Kim E."/>
            <person name="Parke J."/>
            <person name="Coenye T."/>
            <person name="Konstantinidis K."/>
            <person name="Ramette A."/>
            <person name="Tiedje J."/>
            <person name="Richardson P."/>
        </authorList>
    </citation>
    <scope>NUCLEOTIDE SEQUENCE</scope>
    <source>
        <strain evidence="3">AMMD</strain>
    </source>
</reference>
<dbReference type="Gene3D" id="3.90.1300.10">
    <property type="entry name" value="Amidase signature (AS) domain"/>
    <property type="match status" value="1"/>
</dbReference>
<proteinExistence type="inferred from homology"/>
<dbReference type="InterPro" id="IPR023631">
    <property type="entry name" value="Amidase_dom"/>
</dbReference>
<name>Q0B1M4_BURCM</name>
<dbReference type="GO" id="GO:0004040">
    <property type="term" value="F:amidase activity"/>
    <property type="evidence" value="ECO:0007669"/>
    <property type="project" value="UniProtKB-EC"/>
</dbReference>
<dbReference type="SUPFAM" id="SSF75304">
    <property type="entry name" value="Amidase signature (AS) enzymes"/>
    <property type="match status" value="1"/>
</dbReference>
<comment type="similarity">
    <text evidence="1">Belongs to the amidase family.</text>
</comment>
<accession>Q0B1M4</accession>
<gene>
    <name evidence="3" type="ordered locus">Bamb_6405</name>
</gene>
<dbReference type="InterPro" id="IPR000120">
    <property type="entry name" value="Amidase"/>
</dbReference>
<dbReference type="AlphaFoldDB" id="Q0B1M4"/>
<dbReference type="InterPro" id="IPR036928">
    <property type="entry name" value="AS_sf"/>
</dbReference>
<dbReference type="PANTHER" id="PTHR11895:SF7">
    <property type="entry name" value="GLUTAMYL-TRNA(GLN) AMIDOTRANSFERASE SUBUNIT A, MITOCHONDRIAL"/>
    <property type="match status" value="1"/>
</dbReference>
<evidence type="ECO:0000313" key="3">
    <source>
        <dbReference type="EMBL" id="ABI91949.1"/>
    </source>
</evidence>
<dbReference type="EMBL" id="CP000442">
    <property type="protein sequence ID" value="ABI91949.1"/>
    <property type="molecule type" value="Genomic_DNA"/>
</dbReference>
<dbReference type="EC" id="3.5.1.4" evidence="3"/>